<keyword evidence="2" id="KW-1185">Reference proteome</keyword>
<dbReference type="EMBL" id="CP000472">
    <property type="protein sequence ID" value="ACJ29228.1"/>
    <property type="molecule type" value="Genomic_DNA"/>
</dbReference>
<reference evidence="1 2" key="1">
    <citation type="journal article" date="2008" name="PLoS ONE">
        <title>Environmental adaptation: genomic analysis of the piezotolerant and psychrotolerant deep-sea iron reducing bacterium Shewanella piezotolerans WP3.</title>
        <authorList>
            <person name="Wang F."/>
            <person name="Wang J."/>
            <person name="Jian H."/>
            <person name="Zhang B."/>
            <person name="Li S."/>
            <person name="Wang F."/>
            <person name="Zeng X."/>
            <person name="Gao L."/>
            <person name="Bartlett D.H."/>
            <person name="Yu J."/>
            <person name="Hu S."/>
            <person name="Xiao X."/>
        </authorList>
    </citation>
    <scope>NUCLEOTIDE SEQUENCE [LARGE SCALE GENOMIC DNA]</scope>
    <source>
        <strain evidence="2">WP3 / JCM 13877</strain>
    </source>
</reference>
<proteinExistence type="predicted"/>
<dbReference type="AlphaFoldDB" id="B8CMH1"/>
<evidence type="ECO:0000313" key="2">
    <source>
        <dbReference type="Proteomes" id="UP000000753"/>
    </source>
</evidence>
<dbReference type="Proteomes" id="UP000000753">
    <property type="component" value="Chromosome"/>
</dbReference>
<sequence>MLRSIQHFFAKNSPLSLKSYSTGRNKHLTSNESALFLEK</sequence>
<organism evidence="1 2">
    <name type="scientific">Shewanella piezotolerans (strain WP3 / JCM 13877)</name>
    <dbReference type="NCBI Taxonomy" id="225849"/>
    <lineage>
        <taxon>Bacteria</taxon>
        <taxon>Pseudomonadati</taxon>
        <taxon>Pseudomonadota</taxon>
        <taxon>Gammaproteobacteria</taxon>
        <taxon>Alteromonadales</taxon>
        <taxon>Shewanellaceae</taxon>
        <taxon>Shewanella</taxon>
    </lineage>
</organism>
<gene>
    <name evidence="1" type="ordered locus">swp_2487</name>
</gene>
<accession>B8CMH1</accession>
<name>B8CMH1_SHEPW</name>
<dbReference type="HOGENOM" id="CLU_3316884_0_0_6"/>
<dbReference type="STRING" id="225849.swp_2487"/>
<evidence type="ECO:0000313" key="1">
    <source>
        <dbReference type="EMBL" id="ACJ29228.1"/>
    </source>
</evidence>
<protein>
    <submittedName>
        <fullName evidence="1">Uncharacterized protein</fullName>
    </submittedName>
</protein>
<dbReference type="KEGG" id="swp:swp_2487"/>